<reference evidence="2 3" key="1">
    <citation type="journal article" date="2016" name="Nat. Commun.">
        <title>Thousands of microbial genomes shed light on interconnected biogeochemical processes in an aquifer system.</title>
        <authorList>
            <person name="Anantharaman K."/>
            <person name="Brown C.T."/>
            <person name="Hug L.A."/>
            <person name="Sharon I."/>
            <person name="Castelle C.J."/>
            <person name="Probst A.J."/>
            <person name="Thomas B.C."/>
            <person name="Singh A."/>
            <person name="Wilkins M.J."/>
            <person name="Karaoz U."/>
            <person name="Brodie E.L."/>
            <person name="Williams K.H."/>
            <person name="Hubbard S.S."/>
            <person name="Banfield J.F."/>
        </authorList>
    </citation>
    <scope>NUCLEOTIDE SEQUENCE [LARGE SCALE GENOMIC DNA]</scope>
</reference>
<dbReference type="GO" id="GO:0016757">
    <property type="term" value="F:glycosyltransferase activity"/>
    <property type="evidence" value="ECO:0007669"/>
    <property type="project" value="InterPro"/>
</dbReference>
<comment type="caution">
    <text evidence="2">The sequence shown here is derived from an EMBL/GenBank/DDBJ whole genome shotgun (WGS) entry which is preliminary data.</text>
</comment>
<dbReference type="Gene3D" id="3.40.50.2000">
    <property type="entry name" value="Glycogen Phosphorylase B"/>
    <property type="match status" value="2"/>
</dbReference>
<evidence type="ECO:0000259" key="1">
    <source>
        <dbReference type="Pfam" id="PF00534"/>
    </source>
</evidence>
<organism evidence="2 3">
    <name type="scientific">Candidatus Kaiserbacteria bacterium RIFCSPLOWO2_01_FULL_50_24</name>
    <dbReference type="NCBI Taxonomy" id="1798507"/>
    <lineage>
        <taxon>Bacteria</taxon>
        <taxon>Candidatus Kaiseribacteriota</taxon>
    </lineage>
</organism>
<dbReference type="Proteomes" id="UP000178587">
    <property type="component" value="Unassembled WGS sequence"/>
</dbReference>
<dbReference type="InterPro" id="IPR001296">
    <property type="entry name" value="Glyco_trans_1"/>
</dbReference>
<protein>
    <recommendedName>
        <fullName evidence="1">Glycosyl transferase family 1 domain-containing protein</fullName>
    </recommendedName>
</protein>
<dbReference type="EMBL" id="MFLU01000016">
    <property type="protein sequence ID" value="OGG73598.1"/>
    <property type="molecule type" value="Genomic_DNA"/>
</dbReference>
<accession>A0A1F6EIZ5</accession>
<evidence type="ECO:0000313" key="3">
    <source>
        <dbReference type="Proteomes" id="UP000178587"/>
    </source>
</evidence>
<dbReference type="PANTHER" id="PTHR45947">
    <property type="entry name" value="SULFOQUINOVOSYL TRANSFERASE SQD2"/>
    <property type="match status" value="1"/>
</dbReference>
<dbReference type="InterPro" id="IPR050194">
    <property type="entry name" value="Glycosyltransferase_grp1"/>
</dbReference>
<dbReference type="SUPFAM" id="SSF53756">
    <property type="entry name" value="UDP-Glycosyltransferase/glycogen phosphorylase"/>
    <property type="match status" value="1"/>
</dbReference>
<dbReference type="Pfam" id="PF00534">
    <property type="entry name" value="Glycos_transf_1"/>
    <property type="match status" value="1"/>
</dbReference>
<dbReference type="STRING" id="1798507.A3A34_02900"/>
<name>A0A1F6EIZ5_9BACT</name>
<gene>
    <name evidence="2" type="ORF">A3A34_02900</name>
</gene>
<proteinExistence type="predicted"/>
<feature type="domain" description="Glycosyl transferase family 1" evidence="1">
    <location>
        <begin position="178"/>
        <end position="307"/>
    </location>
</feature>
<dbReference type="PANTHER" id="PTHR45947:SF3">
    <property type="entry name" value="SULFOQUINOVOSYL TRANSFERASE SQD2"/>
    <property type="match status" value="1"/>
</dbReference>
<dbReference type="AlphaFoldDB" id="A0A1F6EIZ5"/>
<sequence length="309" mass="35827">MRLLIVTQVVDQNDSVLGFFHRWIEEFAKNCEKVHVICLKESVHNLPENVAVHSLGKESLEFGIWNLEFLHRLVYVFRFWRLIWQKRRNYDAVFVHMNPEYLVMAGWLWRLLGKKTALWYTHKSVDLKLRIAEKFADIIFTASRESFRLPSKKVQVVGHGIDTDFFTPDPNVPRGEHALSAGRLNKSKRHDLAIHMSTEQGRVLHIAGEGPERKNLEALTHSLNTHVEFLGAMTQLQLRDEYRKAFVLLHTSETGSLDKVVLEALACGLPVVTRDPALKHLESADREYVRREHSLTALIEKLVWILKNK</sequence>
<evidence type="ECO:0000313" key="2">
    <source>
        <dbReference type="EMBL" id="OGG73598.1"/>
    </source>
</evidence>